<evidence type="ECO:0000259" key="3">
    <source>
        <dbReference type="Pfam" id="PF00462"/>
    </source>
</evidence>
<dbReference type="GO" id="GO:0004362">
    <property type="term" value="F:glutathione-disulfide reductase (NADPH) activity"/>
    <property type="evidence" value="ECO:0007669"/>
    <property type="project" value="UniProtKB-ARBA"/>
</dbReference>
<dbReference type="Proteomes" id="UP000077069">
    <property type="component" value="Unassembled WGS sequence"/>
</dbReference>
<feature type="region of interest" description="Disordered" evidence="2">
    <location>
        <begin position="78"/>
        <end position="134"/>
    </location>
</feature>
<evidence type="ECO:0000313" key="4">
    <source>
        <dbReference type="EMBL" id="OAG10176.1"/>
    </source>
</evidence>
<dbReference type="SUPFAM" id="SSF52833">
    <property type="entry name" value="Thioredoxin-like"/>
    <property type="match status" value="1"/>
</dbReference>
<protein>
    <submittedName>
        <fullName evidence="4">Glutaredoxin</fullName>
    </submittedName>
</protein>
<dbReference type="EMBL" id="KV441549">
    <property type="protein sequence ID" value="OAG10176.1"/>
    <property type="molecule type" value="Genomic_DNA"/>
</dbReference>
<feature type="compositionally biased region" description="Basic and acidic residues" evidence="2">
    <location>
        <begin position="91"/>
        <end position="107"/>
    </location>
</feature>
<dbReference type="CDD" id="cd03419">
    <property type="entry name" value="GRX_GRXh_1_2_like"/>
    <property type="match status" value="1"/>
</dbReference>
<dbReference type="PROSITE" id="PS51354">
    <property type="entry name" value="GLUTAREDOXIN_2"/>
    <property type="match status" value="1"/>
</dbReference>
<dbReference type="PRINTS" id="PR00160">
    <property type="entry name" value="GLUTAREDOXIN"/>
</dbReference>
<organism evidence="4 5">
    <name type="scientific">Paraphaeosphaeria sporulosa</name>
    <dbReference type="NCBI Taxonomy" id="1460663"/>
    <lineage>
        <taxon>Eukaryota</taxon>
        <taxon>Fungi</taxon>
        <taxon>Dikarya</taxon>
        <taxon>Ascomycota</taxon>
        <taxon>Pezizomycotina</taxon>
        <taxon>Dothideomycetes</taxon>
        <taxon>Pleosporomycetidae</taxon>
        <taxon>Pleosporales</taxon>
        <taxon>Massarineae</taxon>
        <taxon>Didymosphaeriaceae</taxon>
        <taxon>Paraphaeosphaeria</taxon>
    </lineage>
</organism>
<dbReference type="GO" id="GO:0005796">
    <property type="term" value="C:Golgi lumen"/>
    <property type="evidence" value="ECO:0007669"/>
    <property type="project" value="TreeGrafter"/>
</dbReference>
<dbReference type="Gene3D" id="3.40.30.10">
    <property type="entry name" value="Glutaredoxin"/>
    <property type="match status" value="1"/>
</dbReference>
<dbReference type="PANTHER" id="PTHR45694">
    <property type="entry name" value="GLUTAREDOXIN 2"/>
    <property type="match status" value="1"/>
</dbReference>
<evidence type="ECO:0000313" key="5">
    <source>
        <dbReference type="Proteomes" id="UP000077069"/>
    </source>
</evidence>
<dbReference type="InParanoid" id="A0A177CSA5"/>
<dbReference type="AlphaFoldDB" id="A0A177CSA5"/>
<dbReference type="InterPro" id="IPR002109">
    <property type="entry name" value="Glutaredoxin"/>
</dbReference>
<gene>
    <name evidence="4" type="ORF">CC84DRAFT_1112217</name>
</gene>
<dbReference type="Pfam" id="PF00462">
    <property type="entry name" value="Glutaredoxin"/>
    <property type="match status" value="1"/>
</dbReference>
<dbReference type="InterPro" id="IPR014025">
    <property type="entry name" value="Glutaredoxin_subgr"/>
</dbReference>
<dbReference type="GO" id="GO:0005801">
    <property type="term" value="C:cis-Golgi network"/>
    <property type="evidence" value="ECO:0007669"/>
    <property type="project" value="UniProtKB-ARBA"/>
</dbReference>
<dbReference type="STRING" id="1460663.A0A177CSA5"/>
<sequence length="262" mass="29302">MPSQRRMRLYVLLLALAIIITLYMTRSSSQTRTSPFYVKTQEALQAAEYVEASKQRDAEKVGSRLKAAADDARKAAEEKGKKFVDSVTGGDADKAPRGRYANSKDGKQQPLEGVAVVGGRTQDKKPAKENETEDYHEAEVELNTILKKSPIIIFSKTYCPHSRKAKHILLQTYDIDPAPYVVELDEHPIGLKLQEVLADTTGRRTVPNVMVLGQSIGGGDQMQELDETDTMAETIKKLGDTRITRVTRRSQQSEMPRARRRV</sequence>
<dbReference type="GO" id="GO:0000324">
    <property type="term" value="C:fungal-type vacuole"/>
    <property type="evidence" value="ECO:0007669"/>
    <property type="project" value="TreeGrafter"/>
</dbReference>
<dbReference type="PANTHER" id="PTHR45694:SF5">
    <property type="entry name" value="GLUTAREDOXIN 2"/>
    <property type="match status" value="1"/>
</dbReference>
<dbReference type="OrthoDB" id="423313at2759"/>
<reference evidence="4 5" key="1">
    <citation type="submission" date="2016-05" db="EMBL/GenBank/DDBJ databases">
        <title>Comparative analysis of secretome profiles of manganese(II)-oxidizing ascomycete fungi.</title>
        <authorList>
            <consortium name="DOE Joint Genome Institute"/>
            <person name="Zeiner C.A."/>
            <person name="Purvine S.O."/>
            <person name="Zink E.M."/>
            <person name="Wu S."/>
            <person name="Pasa-Tolic L."/>
            <person name="Chaput D.L."/>
            <person name="Haridas S."/>
            <person name="Grigoriev I.V."/>
            <person name="Santelli C.M."/>
            <person name="Hansel C.M."/>
        </authorList>
    </citation>
    <scope>NUCLEOTIDE SEQUENCE [LARGE SCALE GENOMIC DNA]</scope>
    <source>
        <strain evidence="4 5">AP3s5-JAC2a</strain>
    </source>
</reference>
<evidence type="ECO:0000256" key="2">
    <source>
        <dbReference type="SAM" id="MobiDB-lite"/>
    </source>
</evidence>
<accession>A0A177CSA5</accession>
<dbReference type="InterPro" id="IPR036249">
    <property type="entry name" value="Thioredoxin-like_sf"/>
</dbReference>
<dbReference type="RefSeq" id="XP_018040541.1">
    <property type="nucleotide sequence ID" value="XM_018175311.1"/>
</dbReference>
<name>A0A177CSA5_9PLEO</name>
<dbReference type="GeneID" id="28758797"/>
<dbReference type="FunFam" id="3.40.30.10:FF:000093">
    <property type="entry name" value="Glutaredoxin 2"/>
    <property type="match status" value="1"/>
</dbReference>
<dbReference type="GO" id="GO:0034599">
    <property type="term" value="P:cellular response to oxidative stress"/>
    <property type="evidence" value="ECO:0007669"/>
    <property type="project" value="TreeGrafter"/>
</dbReference>
<proteinExistence type="inferred from homology"/>
<evidence type="ECO:0000256" key="1">
    <source>
        <dbReference type="ARBA" id="ARBA00009630"/>
    </source>
</evidence>
<dbReference type="FunCoup" id="A0A177CSA5">
    <property type="interactions" value="27"/>
</dbReference>
<keyword evidence="5" id="KW-1185">Reference proteome</keyword>
<feature type="compositionally biased region" description="Basic and acidic residues" evidence="2">
    <location>
        <begin position="121"/>
        <end position="134"/>
    </location>
</feature>
<feature type="domain" description="Glutaredoxin" evidence="3">
    <location>
        <begin position="151"/>
        <end position="216"/>
    </location>
</feature>
<comment type="similarity">
    <text evidence="1">Belongs to the glutaredoxin family. Monothiol subfamily.</text>
</comment>